<proteinExistence type="predicted"/>
<accession>A0A9W6XH26</accession>
<evidence type="ECO:0000313" key="1">
    <source>
        <dbReference type="EMBL" id="GMF39061.1"/>
    </source>
</evidence>
<protein>
    <submittedName>
        <fullName evidence="1">Unnamed protein product</fullName>
    </submittedName>
</protein>
<evidence type="ECO:0000313" key="2">
    <source>
        <dbReference type="Proteomes" id="UP001165121"/>
    </source>
</evidence>
<dbReference type="OrthoDB" id="10619534at2759"/>
<gene>
    <name evidence="1" type="ORF">Pfra01_001147800</name>
</gene>
<dbReference type="AlphaFoldDB" id="A0A9W6XH26"/>
<dbReference type="Proteomes" id="UP001165121">
    <property type="component" value="Unassembled WGS sequence"/>
</dbReference>
<reference evidence="1" key="1">
    <citation type="submission" date="2023-04" db="EMBL/GenBank/DDBJ databases">
        <title>Phytophthora fragariaefolia NBRC 109709.</title>
        <authorList>
            <person name="Ichikawa N."/>
            <person name="Sato H."/>
            <person name="Tonouchi N."/>
        </authorList>
    </citation>
    <scope>NUCLEOTIDE SEQUENCE</scope>
    <source>
        <strain evidence="1">NBRC 109709</strain>
    </source>
</reference>
<dbReference type="EMBL" id="BSXT01001130">
    <property type="protein sequence ID" value="GMF39061.1"/>
    <property type="molecule type" value="Genomic_DNA"/>
</dbReference>
<keyword evidence="2" id="KW-1185">Reference proteome</keyword>
<name>A0A9W6XH26_9STRA</name>
<dbReference type="PANTHER" id="PTHR13510:SF44">
    <property type="entry name" value="RABENOSYN-5"/>
    <property type="match status" value="1"/>
</dbReference>
<sequence>MLRLAYETSVGSLNHKDVQQGRNLCCNFRYTCEASSPHPAMLPLGLARTSTLSFLHQSGDVKLARAMPKSFHPQGVVPERVHLSDKQQQVLVNMADGIIAETLESYEMFTNNGRDLPSNKWRHVKSKEKVHVYRSRCDKILKVPRQTCWKVYDDEDLVLREKDRASTHSSSGSFSLDNECVLSKAKPPHVPLVSATGVIDGTLEDVAFGGFANTKYSWIVRSSYVHNDELDDRKVLATLQLPTKEDPFRSVTLRSRPVETFCTSNPWAWLTTRTVR</sequence>
<dbReference type="InterPro" id="IPR052727">
    <property type="entry name" value="Rab4/Rab5_effector"/>
</dbReference>
<dbReference type="PANTHER" id="PTHR13510">
    <property type="entry name" value="FYVE-FINGER-CONTAINING RAB5 EFFECTOR PROTEIN RABENOSYN-5-RELATED"/>
    <property type="match status" value="1"/>
</dbReference>
<organism evidence="1 2">
    <name type="scientific">Phytophthora fragariaefolia</name>
    <dbReference type="NCBI Taxonomy" id="1490495"/>
    <lineage>
        <taxon>Eukaryota</taxon>
        <taxon>Sar</taxon>
        <taxon>Stramenopiles</taxon>
        <taxon>Oomycota</taxon>
        <taxon>Peronosporomycetes</taxon>
        <taxon>Peronosporales</taxon>
        <taxon>Peronosporaceae</taxon>
        <taxon>Phytophthora</taxon>
    </lineage>
</organism>
<comment type="caution">
    <text evidence="1">The sequence shown here is derived from an EMBL/GenBank/DDBJ whole genome shotgun (WGS) entry which is preliminary data.</text>
</comment>